<organism evidence="3 4">
    <name type="scientific">Sulfurisoma sediminicola</name>
    <dbReference type="NCBI Taxonomy" id="1381557"/>
    <lineage>
        <taxon>Bacteria</taxon>
        <taxon>Pseudomonadati</taxon>
        <taxon>Pseudomonadota</taxon>
        <taxon>Betaproteobacteria</taxon>
        <taxon>Nitrosomonadales</taxon>
        <taxon>Sterolibacteriaceae</taxon>
        <taxon>Sulfurisoma</taxon>
    </lineage>
</organism>
<feature type="signal peptide" evidence="1">
    <location>
        <begin position="1"/>
        <end position="21"/>
    </location>
</feature>
<dbReference type="InterPro" id="IPR006633">
    <property type="entry name" value="Carb-bd_sugar_hydrolysis-dom"/>
</dbReference>
<dbReference type="InterPro" id="IPR012334">
    <property type="entry name" value="Pectin_lyas_fold"/>
</dbReference>
<dbReference type="EMBL" id="RCCI01000007">
    <property type="protein sequence ID" value="RLJ62700.1"/>
    <property type="molecule type" value="Genomic_DNA"/>
</dbReference>
<protein>
    <submittedName>
        <fullName evidence="3">Nitrous oxidase accessory protein</fullName>
    </submittedName>
</protein>
<comment type="caution">
    <text evidence="3">The sequence shown here is derived from an EMBL/GenBank/DDBJ whole genome shotgun (WGS) entry which is preliminary data.</text>
</comment>
<dbReference type="InterPro" id="IPR011050">
    <property type="entry name" value="Pectin_lyase_fold/virulence"/>
</dbReference>
<evidence type="ECO:0000313" key="3">
    <source>
        <dbReference type="EMBL" id="RLJ62700.1"/>
    </source>
</evidence>
<dbReference type="NCBIfam" id="TIGR03804">
    <property type="entry name" value="para_beta_helix"/>
    <property type="match status" value="1"/>
</dbReference>
<dbReference type="InterPro" id="IPR026464">
    <property type="entry name" value="NosD_copper_fam"/>
</dbReference>
<dbReference type="SMART" id="SM00710">
    <property type="entry name" value="PbH1"/>
    <property type="match status" value="6"/>
</dbReference>
<reference evidence="3 4" key="1">
    <citation type="submission" date="2018-10" db="EMBL/GenBank/DDBJ databases">
        <title>Genomic Encyclopedia of Type Strains, Phase IV (KMG-IV): sequencing the most valuable type-strain genomes for metagenomic binning, comparative biology and taxonomic classification.</title>
        <authorList>
            <person name="Goeker M."/>
        </authorList>
    </citation>
    <scope>NUCLEOTIDE SEQUENCE [LARGE SCALE GENOMIC DNA]</scope>
    <source>
        <strain evidence="3 4">DSM 26916</strain>
    </source>
</reference>
<dbReference type="NCBIfam" id="TIGR04247">
    <property type="entry name" value="NosD_copper_fam"/>
    <property type="match status" value="1"/>
</dbReference>
<accession>A0A497X927</accession>
<keyword evidence="1" id="KW-0732">Signal</keyword>
<dbReference type="RefSeq" id="WP_121242951.1">
    <property type="nucleotide sequence ID" value="NZ_BHVV01000008.1"/>
</dbReference>
<keyword evidence="4" id="KW-1185">Reference proteome</keyword>
<dbReference type="AlphaFoldDB" id="A0A497X927"/>
<dbReference type="OrthoDB" id="9767990at2"/>
<name>A0A497X927_9PROT</name>
<evidence type="ECO:0000256" key="1">
    <source>
        <dbReference type="SAM" id="SignalP"/>
    </source>
</evidence>
<sequence>MKPVRALLPLLALGVSTLLVAAETSGELGWRGGDESPVKAQKLGATADMSNAPRVEVDRPKPQFMLNERDKRVHGLKPFQQLVDAAPAGSVLKPPPGTYAGPVVVDKPLTIDGGGKVTIDSGDKGTVFELKANDSTLRGLHLTGSGDSHDSDDSCLDVRGHRATIENLVVDNCLFGIDLKQSNDSVVRGNRIRSKPFDLGVRGDGLRLWYSHRNLIENNEVIDTRDMVAWYSNDNIFRGNVGKRSRYSIHFMFANNNIVENNRFYDNAVGIYFMYMEGGAARNNVISHATGAAGMAFGFKESSNIEISGNEIIYCAVGVGSDLSPFQPDTTIRFNGNRFAYNGIAVQLTSELGGNILKDNVFEGNITDVFQGGRGSGDKNTWIGNYFDTYQGFDRDGDGIGDTPHENFAYADQLWMEIPAARFFKNSPVLELLDFLERLAPFSTPELQLRDKTPRFNKPEARHA</sequence>
<dbReference type="InterPro" id="IPR007742">
    <property type="entry name" value="NosD_dom"/>
</dbReference>
<proteinExistence type="predicted"/>
<evidence type="ECO:0000259" key="2">
    <source>
        <dbReference type="SMART" id="SM00722"/>
    </source>
</evidence>
<dbReference type="InterPro" id="IPR022441">
    <property type="entry name" value="Para_beta_helix_rpt-2"/>
</dbReference>
<dbReference type="SUPFAM" id="SSF51126">
    <property type="entry name" value="Pectin lyase-like"/>
    <property type="match status" value="1"/>
</dbReference>
<dbReference type="SMART" id="SM00722">
    <property type="entry name" value="CASH"/>
    <property type="match status" value="1"/>
</dbReference>
<gene>
    <name evidence="3" type="ORF">DFR35_2516</name>
</gene>
<dbReference type="Gene3D" id="2.160.20.10">
    <property type="entry name" value="Single-stranded right-handed beta-helix, Pectin lyase-like"/>
    <property type="match status" value="1"/>
</dbReference>
<feature type="chain" id="PRO_5019763199" evidence="1">
    <location>
        <begin position="22"/>
        <end position="464"/>
    </location>
</feature>
<dbReference type="Pfam" id="PF05048">
    <property type="entry name" value="NosD"/>
    <property type="match status" value="1"/>
</dbReference>
<evidence type="ECO:0000313" key="4">
    <source>
        <dbReference type="Proteomes" id="UP000268908"/>
    </source>
</evidence>
<feature type="domain" description="Carbohydrate-binding/sugar hydrolysis" evidence="2">
    <location>
        <begin position="86"/>
        <end position="231"/>
    </location>
</feature>
<dbReference type="Proteomes" id="UP000268908">
    <property type="component" value="Unassembled WGS sequence"/>
</dbReference>
<dbReference type="InterPro" id="IPR006626">
    <property type="entry name" value="PbH1"/>
</dbReference>